<organism evidence="1 2">
    <name type="scientific">Protopolystoma xenopodis</name>
    <dbReference type="NCBI Taxonomy" id="117903"/>
    <lineage>
        <taxon>Eukaryota</taxon>
        <taxon>Metazoa</taxon>
        <taxon>Spiralia</taxon>
        <taxon>Lophotrochozoa</taxon>
        <taxon>Platyhelminthes</taxon>
        <taxon>Monogenea</taxon>
        <taxon>Polyopisthocotylea</taxon>
        <taxon>Polystomatidea</taxon>
        <taxon>Polystomatidae</taxon>
        <taxon>Protopolystoma</taxon>
    </lineage>
</organism>
<evidence type="ECO:0000313" key="2">
    <source>
        <dbReference type="Proteomes" id="UP000784294"/>
    </source>
</evidence>
<dbReference type="AlphaFoldDB" id="A0A3S4ZTC5"/>
<name>A0A3S4ZTC5_9PLAT</name>
<dbReference type="EMBL" id="CAAALY010000083">
    <property type="protein sequence ID" value="VEL06598.1"/>
    <property type="molecule type" value="Genomic_DNA"/>
</dbReference>
<comment type="caution">
    <text evidence="1">The sequence shown here is derived from an EMBL/GenBank/DDBJ whole genome shotgun (WGS) entry which is preliminary data.</text>
</comment>
<sequence length="112" mass="12816">MCIAYAVVEADTTGHRLVRALVWSLEYLKNTVGSLPPKHRQRMKFPFSILSKILSWVVFFCRLSLSLSLSLTLTRSIHLTVHHRQGAYTGEIKAASPNVKRRLFFSIRIFGK</sequence>
<dbReference type="Proteomes" id="UP000784294">
    <property type="component" value="Unassembled WGS sequence"/>
</dbReference>
<protein>
    <submittedName>
        <fullName evidence="1">Uncharacterized protein</fullName>
    </submittedName>
</protein>
<gene>
    <name evidence="1" type="ORF">PXEA_LOCUS38</name>
</gene>
<accession>A0A3S4ZTC5</accession>
<keyword evidence="2" id="KW-1185">Reference proteome</keyword>
<evidence type="ECO:0000313" key="1">
    <source>
        <dbReference type="EMBL" id="VEL06598.1"/>
    </source>
</evidence>
<proteinExistence type="predicted"/>
<reference evidence="1" key="1">
    <citation type="submission" date="2018-11" db="EMBL/GenBank/DDBJ databases">
        <authorList>
            <consortium name="Pathogen Informatics"/>
        </authorList>
    </citation>
    <scope>NUCLEOTIDE SEQUENCE</scope>
</reference>